<reference evidence="2 3" key="1">
    <citation type="submission" date="2019-03" db="EMBL/GenBank/DDBJ databases">
        <title>Genomic Encyclopedia of Type Strains, Phase IV (KMG-IV): sequencing the most valuable type-strain genomes for metagenomic binning, comparative biology and taxonomic classification.</title>
        <authorList>
            <person name="Goeker M."/>
        </authorList>
    </citation>
    <scope>NUCLEOTIDE SEQUENCE [LARGE SCALE GENOMIC DNA]</scope>
    <source>
        <strain evidence="2 3">DSM 100433</strain>
    </source>
</reference>
<feature type="domain" description="ChrB N-terminal" evidence="1">
    <location>
        <begin position="22"/>
        <end position="161"/>
    </location>
</feature>
<comment type="caution">
    <text evidence="2">The sequence shown here is derived from an EMBL/GenBank/DDBJ whole genome shotgun (WGS) entry which is preliminary data.</text>
</comment>
<protein>
    <recommendedName>
        <fullName evidence="1">ChrB N-terminal domain-containing protein</fullName>
    </recommendedName>
</protein>
<name>A0A9X8UII4_9FIRM</name>
<dbReference type="RefSeq" id="WP_079699840.1">
    <property type="nucleotide sequence ID" value="NZ_JADNAH010000027.1"/>
</dbReference>
<dbReference type="AlphaFoldDB" id="A0A9X8UII4"/>
<organism evidence="2 3">
    <name type="scientific">Harryflintia acetispora</name>
    <dbReference type="NCBI Taxonomy" id="1849041"/>
    <lineage>
        <taxon>Bacteria</taxon>
        <taxon>Bacillati</taxon>
        <taxon>Bacillota</taxon>
        <taxon>Clostridia</taxon>
        <taxon>Eubacteriales</taxon>
        <taxon>Oscillospiraceae</taxon>
        <taxon>Harryflintia</taxon>
    </lineage>
</organism>
<dbReference type="InterPro" id="IPR046858">
    <property type="entry name" value="ChrB_N"/>
</dbReference>
<evidence type="ECO:0000313" key="3">
    <source>
        <dbReference type="Proteomes" id="UP000294682"/>
    </source>
</evidence>
<sequence>MEGSHKWVALGYSIPINPSRNRVYVWRKLKEFGAEYFKQGVAVLPQNKKNVARLSRLAQKIGEMGGDAQLVELRFLRASDEAALIQKFKKQSDSEYVELLRECADLFAQLGQHAGQKLSEYETEQLKKVVKKYSLAKSRDHFQSGRSGEFEQKLYGAIDSLRASAQDFANQLCRTLDKL</sequence>
<proteinExistence type="predicted"/>
<accession>A0A9X8UII4</accession>
<dbReference type="OrthoDB" id="9784302at2"/>
<evidence type="ECO:0000259" key="1">
    <source>
        <dbReference type="Pfam" id="PF20229"/>
    </source>
</evidence>
<evidence type="ECO:0000313" key="2">
    <source>
        <dbReference type="EMBL" id="TCL42817.1"/>
    </source>
</evidence>
<dbReference type="EMBL" id="SLUK01000008">
    <property type="protein sequence ID" value="TCL42817.1"/>
    <property type="molecule type" value="Genomic_DNA"/>
</dbReference>
<gene>
    <name evidence="2" type="ORF">EDD78_108130</name>
</gene>
<dbReference type="Pfam" id="PF20229">
    <property type="entry name" value="ChrB_N"/>
    <property type="match status" value="1"/>
</dbReference>
<dbReference type="Proteomes" id="UP000294682">
    <property type="component" value="Unassembled WGS sequence"/>
</dbReference>
<keyword evidence="3" id="KW-1185">Reference proteome</keyword>